<dbReference type="PRINTS" id="PR00463">
    <property type="entry name" value="EP450I"/>
</dbReference>
<evidence type="ECO:0000313" key="9">
    <source>
        <dbReference type="EMBL" id="PVH96854.1"/>
    </source>
</evidence>
<dbReference type="GO" id="GO:0020037">
    <property type="term" value="F:heme binding"/>
    <property type="evidence" value="ECO:0007669"/>
    <property type="project" value="InterPro"/>
</dbReference>
<dbReference type="PRINTS" id="PR00385">
    <property type="entry name" value="P450"/>
</dbReference>
<proteinExistence type="inferred from homology"/>
<dbReference type="AlphaFoldDB" id="A0A2V1DIC3"/>
<dbReference type="InterPro" id="IPR002401">
    <property type="entry name" value="Cyt_P450_E_grp-I"/>
</dbReference>
<evidence type="ECO:0000313" key="10">
    <source>
        <dbReference type="Proteomes" id="UP000244855"/>
    </source>
</evidence>
<evidence type="ECO:0000256" key="8">
    <source>
        <dbReference type="SAM" id="SignalP"/>
    </source>
</evidence>
<name>A0A2V1DIC3_9PLEO</name>
<accession>A0A2V1DIC3</accession>
<gene>
    <name evidence="9" type="ORF">DM02DRAFT_686884</name>
</gene>
<reference evidence="9 10" key="1">
    <citation type="journal article" date="2018" name="Sci. Rep.">
        <title>Comparative genomics provides insights into the lifestyle and reveals functional heterogeneity of dark septate endophytic fungi.</title>
        <authorList>
            <person name="Knapp D.G."/>
            <person name="Nemeth J.B."/>
            <person name="Barry K."/>
            <person name="Hainaut M."/>
            <person name="Henrissat B."/>
            <person name="Johnson J."/>
            <person name="Kuo A."/>
            <person name="Lim J.H.P."/>
            <person name="Lipzen A."/>
            <person name="Nolan M."/>
            <person name="Ohm R.A."/>
            <person name="Tamas L."/>
            <person name="Grigoriev I.V."/>
            <person name="Spatafora J.W."/>
            <person name="Nagy L.G."/>
            <person name="Kovacs G.M."/>
        </authorList>
    </citation>
    <scope>NUCLEOTIDE SEQUENCE [LARGE SCALE GENOMIC DNA]</scope>
    <source>
        <strain evidence="9 10">DSE2036</strain>
    </source>
</reference>
<dbReference type="CDD" id="cd11065">
    <property type="entry name" value="CYP64-like"/>
    <property type="match status" value="1"/>
</dbReference>
<dbReference type="STRING" id="97972.A0A2V1DIC3"/>
<dbReference type="Proteomes" id="UP000244855">
    <property type="component" value="Unassembled WGS sequence"/>
</dbReference>
<dbReference type="EMBL" id="KZ805453">
    <property type="protein sequence ID" value="PVH96854.1"/>
    <property type="molecule type" value="Genomic_DNA"/>
</dbReference>
<dbReference type="InterPro" id="IPR001128">
    <property type="entry name" value="Cyt_P450"/>
</dbReference>
<evidence type="ECO:0000256" key="1">
    <source>
        <dbReference type="ARBA" id="ARBA00010617"/>
    </source>
</evidence>
<keyword evidence="6 7" id="KW-0349">Heme</keyword>
<feature type="binding site" description="axial binding residue" evidence="6">
    <location>
        <position position="442"/>
    </location>
    <ligand>
        <name>heme</name>
        <dbReference type="ChEBI" id="CHEBI:30413"/>
    </ligand>
    <ligandPart>
        <name>Fe</name>
        <dbReference type="ChEBI" id="CHEBI:18248"/>
    </ligandPart>
</feature>
<keyword evidence="8" id="KW-0732">Signal</keyword>
<evidence type="ECO:0000256" key="2">
    <source>
        <dbReference type="ARBA" id="ARBA00022723"/>
    </source>
</evidence>
<keyword evidence="4 6" id="KW-0408">Iron</keyword>
<feature type="signal peptide" evidence="8">
    <location>
        <begin position="1"/>
        <end position="24"/>
    </location>
</feature>
<dbReference type="SUPFAM" id="SSF48264">
    <property type="entry name" value="Cytochrome P450"/>
    <property type="match status" value="1"/>
</dbReference>
<dbReference type="Gene3D" id="1.10.630.10">
    <property type="entry name" value="Cytochrome P450"/>
    <property type="match status" value="1"/>
</dbReference>
<evidence type="ECO:0000256" key="4">
    <source>
        <dbReference type="ARBA" id="ARBA00023004"/>
    </source>
</evidence>
<keyword evidence="10" id="KW-1185">Reference proteome</keyword>
<dbReference type="GO" id="GO:0004497">
    <property type="term" value="F:monooxygenase activity"/>
    <property type="evidence" value="ECO:0007669"/>
    <property type="project" value="UniProtKB-KW"/>
</dbReference>
<dbReference type="PROSITE" id="PS00086">
    <property type="entry name" value="CYTOCHROME_P450"/>
    <property type="match status" value="1"/>
</dbReference>
<dbReference type="PANTHER" id="PTHR46300">
    <property type="entry name" value="P450, PUTATIVE (EUROFUNG)-RELATED-RELATED"/>
    <property type="match status" value="1"/>
</dbReference>
<keyword evidence="2 6" id="KW-0479">Metal-binding</keyword>
<organism evidence="9 10">
    <name type="scientific">Periconia macrospinosa</name>
    <dbReference type="NCBI Taxonomy" id="97972"/>
    <lineage>
        <taxon>Eukaryota</taxon>
        <taxon>Fungi</taxon>
        <taxon>Dikarya</taxon>
        <taxon>Ascomycota</taxon>
        <taxon>Pezizomycotina</taxon>
        <taxon>Dothideomycetes</taxon>
        <taxon>Pleosporomycetidae</taxon>
        <taxon>Pleosporales</taxon>
        <taxon>Massarineae</taxon>
        <taxon>Periconiaceae</taxon>
        <taxon>Periconia</taxon>
    </lineage>
</organism>
<protein>
    <submittedName>
        <fullName evidence="9">Putative cytochrome P450</fullName>
    </submittedName>
</protein>
<dbReference type="InterPro" id="IPR050364">
    <property type="entry name" value="Cytochrome_P450_fung"/>
</dbReference>
<evidence type="ECO:0000256" key="7">
    <source>
        <dbReference type="RuleBase" id="RU000461"/>
    </source>
</evidence>
<evidence type="ECO:0000256" key="6">
    <source>
        <dbReference type="PIRSR" id="PIRSR602401-1"/>
    </source>
</evidence>
<evidence type="ECO:0000256" key="5">
    <source>
        <dbReference type="ARBA" id="ARBA00023033"/>
    </source>
</evidence>
<comment type="similarity">
    <text evidence="1 7">Belongs to the cytochrome P450 family.</text>
</comment>
<dbReference type="OrthoDB" id="1055148at2759"/>
<dbReference type="InterPro" id="IPR017972">
    <property type="entry name" value="Cyt_P450_CS"/>
</dbReference>
<dbReference type="GO" id="GO:0005506">
    <property type="term" value="F:iron ion binding"/>
    <property type="evidence" value="ECO:0007669"/>
    <property type="project" value="InterPro"/>
</dbReference>
<dbReference type="GO" id="GO:0016705">
    <property type="term" value="F:oxidoreductase activity, acting on paired donors, with incorporation or reduction of molecular oxygen"/>
    <property type="evidence" value="ECO:0007669"/>
    <property type="project" value="InterPro"/>
</dbReference>
<feature type="chain" id="PRO_5015864551" evidence="8">
    <location>
        <begin position="25"/>
        <end position="533"/>
    </location>
</feature>
<sequence length="533" mass="61295">MSVTLKLFFSSFVVLLCWRLFRVGRRPRDYPPGPPTIPILGNLHLIPKQNVHLQFQTWAREYGPVCSVMLGSKTMILLSDDQAVKEILDKRSEVSSDRMDLYMGQTLASGGLRVLLMRYGPSWRMVRRILHHRLNINSARSFEPYQTLESQQMIYDILKEPESFTQHVRRYANSLTTATTFGFRVPVYEDHHFQELFEVFGEFVLLAQTGVAALLDYMPLLRFIPEWMLPSKRRAKAHHRREKTLYRYHWDKAKANVVGSEKPNPSFSVGLVEEQKKNKFSDDFASYITGTLLEAGSDTTSNTLIGFLCGVLLFPDVQRCAQDELDRVIGKHRLPCLEDQANLPYIRGCVKESLRWMPTTVLGAVPHALTRDQYYMGFRLPKGAGLMNNVYTIHNDPTRYPNPRRFDPQRFKDDDQSLFEAATNPDVSKRDHFTFGAGRRICPGIHVAEQNLFLAISRLLWAFDFHCPVDEHGNQILPDPTKITQGFVCAPLPFKSIITPRDAGRARIICGEWEQAKEANLTPDTMQWRIFPQ</sequence>
<evidence type="ECO:0000256" key="3">
    <source>
        <dbReference type="ARBA" id="ARBA00023002"/>
    </source>
</evidence>
<dbReference type="Pfam" id="PF00067">
    <property type="entry name" value="p450"/>
    <property type="match status" value="1"/>
</dbReference>
<comment type="cofactor">
    <cofactor evidence="6">
        <name>heme</name>
        <dbReference type="ChEBI" id="CHEBI:30413"/>
    </cofactor>
</comment>
<keyword evidence="3 7" id="KW-0560">Oxidoreductase</keyword>
<dbReference type="PANTHER" id="PTHR46300:SF2">
    <property type="entry name" value="CYTOCHROME P450 MONOOXYGENASE ALNH-RELATED"/>
    <property type="match status" value="1"/>
</dbReference>
<dbReference type="InterPro" id="IPR036396">
    <property type="entry name" value="Cyt_P450_sf"/>
</dbReference>
<keyword evidence="5 7" id="KW-0503">Monooxygenase</keyword>